<protein>
    <submittedName>
        <fullName evidence="2">Amphi-Trp domain-containing protein</fullName>
    </submittedName>
</protein>
<dbReference type="NCBIfam" id="TIGR04354">
    <property type="entry name" value="amphi-Trp"/>
    <property type="match status" value="1"/>
</dbReference>
<dbReference type="InterPro" id="IPR027598">
    <property type="entry name" value="Amphi-Trp_dom"/>
</dbReference>
<feature type="domain" description="Amphi-Trp" evidence="1">
    <location>
        <begin position="9"/>
        <end position="87"/>
    </location>
</feature>
<dbReference type="Pfam" id="PF20068">
    <property type="entry name" value="Amphi-Trp"/>
    <property type="match status" value="1"/>
</dbReference>
<dbReference type="EMBL" id="JAOTPO010000001">
    <property type="protein sequence ID" value="MDE5412149.1"/>
    <property type="molecule type" value="Genomic_DNA"/>
</dbReference>
<sequence>MNEAGKVPTQIILKHKEQQGLSDFADVLEMIAKKLREEGQFVFMQGEEEVQVKPSQRLKVEYEYSTKGDKHSFEIEFDWVEGETGPNKMGIK</sequence>
<dbReference type="Proteomes" id="UP001148125">
    <property type="component" value="Unassembled WGS sequence"/>
</dbReference>
<proteinExistence type="predicted"/>
<comment type="caution">
    <text evidence="2">The sequence shown here is derived from an EMBL/GenBank/DDBJ whole genome shotgun (WGS) entry which is preliminary data.</text>
</comment>
<evidence type="ECO:0000313" key="3">
    <source>
        <dbReference type="Proteomes" id="UP001148125"/>
    </source>
</evidence>
<dbReference type="RefSeq" id="WP_275116769.1">
    <property type="nucleotide sequence ID" value="NZ_JAOTPO010000001.1"/>
</dbReference>
<keyword evidence="3" id="KW-1185">Reference proteome</keyword>
<evidence type="ECO:0000313" key="2">
    <source>
        <dbReference type="EMBL" id="MDE5412149.1"/>
    </source>
</evidence>
<evidence type="ECO:0000259" key="1">
    <source>
        <dbReference type="Pfam" id="PF20068"/>
    </source>
</evidence>
<reference evidence="2" key="1">
    <citation type="submission" date="2024-05" db="EMBL/GenBank/DDBJ databases">
        <title>Alkalihalobacillus sp. strain MEB203 novel alkaliphilic bacterium from Lonar Lake, India.</title>
        <authorList>
            <person name="Joshi A."/>
            <person name="Thite S."/>
            <person name="Mengade P."/>
        </authorList>
    </citation>
    <scope>NUCLEOTIDE SEQUENCE</scope>
    <source>
        <strain evidence="2">MEB 203</strain>
    </source>
</reference>
<accession>A0ABT5V9L4</accession>
<name>A0ABT5V9L4_9BACI</name>
<organism evidence="2 3">
    <name type="scientific">Alkalihalobacterium chitinilyticum</name>
    <dbReference type="NCBI Taxonomy" id="2980103"/>
    <lineage>
        <taxon>Bacteria</taxon>
        <taxon>Bacillati</taxon>
        <taxon>Bacillota</taxon>
        <taxon>Bacilli</taxon>
        <taxon>Bacillales</taxon>
        <taxon>Bacillaceae</taxon>
        <taxon>Alkalihalobacterium</taxon>
    </lineage>
</organism>
<gene>
    <name evidence="2" type="ORF">N7Z68_01955</name>
</gene>